<name>R7YT86_CONA1</name>
<dbReference type="HOGENOM" id="CLU_1777328_0_0_1"/>
<proteinExistence type="predicted"/>
<reference evidence="2" key="1">
    <citation type="submission" date="2012-06" db="EMBL/GenBank/DDBJ databases">
        <title>The genome sequence of Coniosporium apollinis CBS 100218.</title>
        <authorList>
            <consortium name="The Broad Institute Genome Sequencing Platform"/>
            <person name="Cuomo C."/>
            <person name="Gorbushina A."/>
            <person name="Noack S."/>
            <person name="Walker B."/>
            <person name="Young S.K."/>
            <person name="Zeng Q."/>
            <person name="Gargeya S."/>
            <person name="Fitzgerald M."/>
            <person name="Haas B."/>
            <person name="Abouelleil A."/>
            <person name="Alvarado L."/>
            <person name="Arachchi H.M."/>
            <person name="Berlin A.M."/>
            <person name="Chapman S.B."/>
            <person name="Goldberg J."/>
            <person name="Griggs A."/>
            <person name="Gujja S."/>
            <person name="Hansen M."/>
            <person name="Howarth C."/>
            <person name="Imamovic A."/>
            <person name="Larimer J."/>
            <person name="McCowan C."/>
            <person name="Montmayeur A."/>
            <person name="Murphy C."/>
            <person name="Neiman D."/>
            <person name="Pearson M."/>
            <person name="Priest M."/>
            <person name="Roberts A."/>
            <person name="Saif S."/>
            <person name="Shea T."/>
            <person name="Sisk P."/>
            <person name="Sykes S."/>
            <person name="Wortman J."/>
            <person name="Nusbaum C."/>
            <person name="Birren B."/>
        </authorList>
    </citation>
    <scope>NUCLEOTIDE SEQUENCE [LARGE SCALE GENOMIC DNA]</scope>
    <source>
        <strain evidence="2">CBS 100218</strain>
    </source>
</reference>
<accession>R7YT86</accession>
<dbReference type="EMBL" id="JH767571">
    <property type="protein sequence ID" value="EON65044.1"/>
    <property type="molecule type" value="Genomic_DNA"/>
</dbReference>
<sequence>MSSSTSPSSSITTVLTEQYFYVDPAVHLIVREHQKRPYKQQFSTALPDVTRMERALRFIMPEAAWNKMLTAKWDKYLRGQYDKIIKFESDRQPEIWQWAVDEVKRKVDDFEHAQQLKLEEMEAAAAAMNRSGTCLYGCCGDRAFRH</sequence>
<dbReference type="Proteomes" id="UP000016924">
    <property type="component" value="Unassembled WGS sequence"/>
</dbReference>
<protein>
    <submittedName>
        <fullName evidence="1">Uncharacterized protein</fullName>
    </submittedName>
</protein>
<dbReference type="AlphaFoldDB" id="R7YT86"/>
<dbReference type="RefSeq" id="XP_007780361.1">
    <property type="nucleotide sequence ID" value="XM_007782171.1"/>
</dbReference>
<dbReference type="OrthoDB" id="10303090at2759"/>
<organism evidence="1 2">
    <name type="scientific">Coniosporium apollinis (strain CBS 100218)</name>
    <name type="common">Rock-inhabiting black yeast</name>
    <dbReference type="NCBI Taxonomy" id="1168221"/>
    <lineage>
        <taxon>Eukaryota</taxon>
        <taxon>Fungi</taxon>
        <taxon>Dikarya</taxon>
        <taxon>Ascomycota</taxon>
        <taxon>Pezizomycotina</taxon>
        <taxon>Dothideomycetes</taxon>
        <taxon>Dothideomycetes incertae sedis</taxon>
        <taxon>Coniosporium</taxon>
    </lineage>
</organism>
<evidence type="ECO:0000313" key="2">
    <source>
        <dbReference type="Proteomes" id="UP000016924"/>
    </source>
</evidence>
<dbReference type="GeneID" id="19901590"/>
<keyword evidence="2" id="KW-1185">Reference proteome</keyword>
<gene>
    <name evidence="1" type="ORF">W97_04279</name>
</gene>
<evidence type="ECO:0000313" key="1">
    <source>
        <dbReference type="EMBL" id="EON65044.1"/>
    </source>
</evidence>